<evidence type="ECO:0000313" key="2">
    <source>
        <dbReference type="Proteomes" id="UP000297031"/>
    </source>
</evidence>
<dbReference type="EMBL" id="CP039393">
    <property type="protein sequence ID" value="QCD34759.1"/>
    <property type="molecule type" value="Genomic_DNA"/>
</dbReference>
<dbReference type="KEGG" id="mgod:E7746_02135"/>
<accession>A0A4P7VPG8</accession>
<dbReference type="AlphaFoldDB" id="A0A4P7VPG8"/>
<keyword evidence="2" id="KW-1185">Reference proteome</keyword>
<dbReference type="RefSeq" id="WP_136409711.1">
    <property type="nucleotide sequence ID" value="NZ_CP039393.1"/>
</dbReference>
<sequence>MHGTIYQLGTSPINEDEYMNPETISEGESVCIGYADEIAEAERKSQMEELVEILPKGMFTLNNDLTLTYNGGINEWRHHYARLIRERAEAIDTDNVTEWTGPVYQLQKAIINPLDTDSLFITDFGSNFGTAEHSAEFMRFVERLTPGNKLYAGMIADYYL</sequence>
<name>A0A4P7VPG8_9BACT</name>
<proteinExistence type="predicted"/>
<organism evidence="1 2">
    <name type="scientific">Muribaculum gordoncarteri</name>
    <dbReference type="NCBI Taxonomy" id="2530390"/>
    <lineage>
        <taxon>Bacteria</taxon>
        <taxon>Pseudomonadati</taxon>
        <taxon>Bacteroidota</taxon>
        <taxon>Bacteroidia</taxon>
        <taxon>Bacteroidales</taxon>
        <taxon>Muribaculaceae</taxon>
        <taxon>Muribaculum</taxon>
    </lineage>
</organism>
<gene>
    <name evidence="1" type="ORF">E7746_02135</name>
</gene>
<dbReference type="Proteomes" id="UP000297031">
    <property type="component" value="Chromosome"/>
</dbReference>
<dbReference type="OrthoDB" id="1026582at2"/>
<evidence type="ECO:0000313" key="1">
    <source>
        <dbReference type="EMBL" id="QCD34759.1"/>
    </source>
</evidence>
<protein>
    <submittedName>
        <fullName evidence="1">Uncharacterized protein</fullName>
    </submittedName>
</protein>
<reference evidence="1 2" key="1">
    <citation type="submission" date="2019-02" db="EMBL/GenBank/DDBJ databases">
        <title>Isolation and identification of novel species under the genus Muribaculum.</title>
        <authorList>
            <person name="Miyake S."/>
            <person name="Ding Y."/>
            <person name="Low A."/>
            <person name="Soh M."/>
            <person name="Seedorf H."/>
        </authorList>
    </citation>
    <scope>NUCLEOTIDE SEQUENCE [LARGE SCALE GENOMIC DNA]</scope>
    <source>
        <strain evidence="1 2">TLL-A4</strain>
    </source>
</reference>